<comment type="similarity">
    <text evidence="1">Belongs to the OsmC/Ohr family.</text>
</comment>
<accession>A0A0F5ZNF0</accession>
<dbReference type="PANTHER" id="PTHR33797">
    <property type="entry name" value="ORGANIC HYDROPEROXIDE RESISTANCE PROTEIN-LIKE"/>
    <property type="match status" value="1"/>
</dbReference>
<sequence length="171" mass="17988">MIELKPPSPAMLDRYQGDDVQPLYTGRVRVSGGRAQHGRASGVVRSDDGALAVDLRLPPELGGPGGGSNPEQLLAASYAGCFHGAMVLVAARAGLLLHNPSVEVAVTFARDPADGLYLLSAEIVVHLPGMDANLAGELVRNTERVCPYAKMFHRGISHVVHVRVGPQAAPL</sequence>
<dbReference type="Gene3D" id="3.30.300.20">
    <property type="match status" value="1"/>
</dbReference>
<dbReference type="SUPFAM" id="SSF82784">
    <property type="entry name" value="OsmC-like"/>
    <property type="match status" value="1"/>
</dbReference>
<comment type="caution">
    <text evidence="2">The sequence shown here is derived from an EMBL/GenBank/DDBJ whole genome shotgun (WGS) entry which is preliminary data.</text>
</comment>
<protein>
    <submittedName>
        <fullName evidence="2">Peroxiredoxin</fullName>
    </submittedName>
</protein>
<evidence type="ECO:0000256" key="1">
    <source>
        <dbReference type="ARBA" id="ARBA00007378"/>
    </source>
</evidence>
<dbReference type="Proteomes" id="UP000243478">
    <property type="component" value="Unassembled WGS sequence"/>
</dbReference>
<gene>
    <name evidence="2" type="ORF">VM57_10370</name>
</gene>
<organism evidence="2 3">
    <name type="scientific">Stenotrophomonas maltophilia</name>
    <name type="common">Pseudomonas maltophilia</name>
    <name type="synonym">Xanthomonas maltophilia</name>
    <dbReference type="NCBI Taxonomy" id="40324"/>
    <lineage>
        <taxon>Bacteria</taxon>
        <taxon>Pseudomonadati</taxon>
        <taxon>Pseudomonadota</taxon>
        <taxon>Gammaproteobacteria</taxon>
        <taxon>Lysobacterales</taxon>
        <taxon>Lysobacteraceae</taxon>
        <taxon>Stenotrophomonas</taxon>
        <taxon>Stenotrophomonas maltophilia group</taxon>
    </lineage>
</organism>
<dbReference type="GO" id="GO:0006979">
    <property type="term" value="P:response to oxidative stress"/>
    <property type="evidence" value="ECO:0007669"/>
    <property type="project" value="InterPro"/>
</dbReference>
<dbReference type="PATRIC" id="fig|40324.63.peg.3830"/>
<dbReference type="EMBL" id="JZRZ01000018">
    <property type="protein sequence ID" value="KKD57261.1"/>
    <property type="molecule type" value="Genomic_DNA"/>
</dbReference>
<proteinExistence type="inferred from homology"/>
<reference evidence="2 3" key="1">
    <citation type="submission" date="2015-03" db="EMBL/GenBank/DDBJ databases">
        <title>Draft genome of Stenotrophomonas maltophila isolated from urine specimen.</title>
        <authorList>
            <person name="Murugan N."/>
            <person name="Malathi J."/>
            <person name="Umashankar V."/>
            <person name="Madhavan H."/>
        </authorList>
    </citation>
    <scope>NUCLEOTIDE SEQUENCE [LARGE SCALE GENOMIC DNA]</scope>
    <source>
        <strain evidence="2 3">JMNMN1</strain>
    </source>
</reference>
<evidence type="ECO:0000313" key="2">
    <source>
        <dbReference type="EMBL" id="KKD57261.1"/>
    </source>
</evidence>
<dbReference type="InterPro" id="IPR019953">
    <property type="entry name" value="OHR"/>
</dbReference>
<dbReference type="Gene3D" id="2.20.25.10">
    <property type="match status" value="1"/>
</dbReference>
<dbReference type="InterPro" id="IPR036102">
    <property type="entry name" value="OsmC/Ohrsf"/>
</dbReference>
<name>A0A0F5ZNF0_STEMA</name>
<dbReference type="NCBIfam" id="TIGR03561">
    <property type="entry name" value="organ_hyd_perox"/>
    <property type="match status" value="1"/>
</dbReference>
<evidence type="ECO:0000313" key="3">
    <source>
        <dbReference type="Proteomes" id="UP000243478"/>
    </source>
</evidence>
<dbReference type="InterPro" id="IPR003718">
    <property type="entry name" value="OsmC/Ohr_fam"/>
</dbReference>
<dbReference type="Pfam" id="PF02566">
    <property type="entry name" value="OsmC"/>
    <property type="match status" value="1"/>
</dbReference>
<dbReference type="PANTHER" id="PTHR33797:SF2">
    <property type="entry name" value="ORGANIC HYDROPEROXIDE RESISTANCE PROTEIN-LIKE"/>
    <property type="match status" value="1"/>
</dbReference>
<dbReference type="AlphaFoldDB" id="A0A0F5ZNF0"/>
<dbReference type="InterPro" id="IPR015946">
    <property type="entry name" value="KH_dom-like_a/b"/>
</dbReference>